<protein>
    <recommendedName>
        <fullName evidence="2">Nudix hydrolase domain-containing protein</fullName>
    </recommendedName>
</protein>
<dbReference type="KEGG" id="nbe:Back2_07430"/>
<dbReference type="PROSITE" id="PS51462">
    <property type="entry name" value="NUDIX"/>
    <property type="match status" value="1"/>
</dbReference>
<evidence type="ECO:0000259" key="2">
    <source>
        <dbReference type="PROSITE" id="PS51462"/>
    </source>
</evidence>
<name>A0A3G9IDM4_9ACTN</name>
<comment type="similarity">
    <text evidence="1">Belongs to the Nudix hydrolase family.</text>
</comment>
<dbReference type="Proteomes" id="UP000271573">
    <property type="component" value="Chromosome"/>
</dbReference>
<dbReference type="CDD" id="cd03674">
    <property type="entry name" value="NUDIX_Hydrolase"/>
    <property type="match status" value="1"/>
</dbReference>
<dbReference type="AlphaFoldDB" id="A0A3G9IDM4"/>
<dbReference type="InterPro" id="IPR015797">
    <property type="entry name" value="NUDIX_hydrolase-like_dom_sf"/>
</dbReference>
<dbReference type="PANTHER" id="PTHR43736:SF1">
    <property type="entry name" value="DIHYDRONEOPTERIN TRIPHOSPHATE DIPHOSPHATASE"/>
    <property type="match status" value="1"/>
</dbReference>
<organism evidence="3 4">
    <name type="scientific">Nocardioides baekrokdamisoli</name>
    <dbReference type="NCBI Taxonomy" id="1804624"/>
    <lineage>
        <taxon>Bacteria</taxon>
        <taxon>Bacillati</taxon>
        <taxon>Actinomycetota</taxon>
        <taxon>Actinomycetes</taxon>
        <taxon>Propionibacteriales</taxon>
        <taxon>Nocardioidaceae</taxon>
        <taxon>Nocardioides</taxon>
    </lineage>
</organism>
<accession>A0A3G9IDM4</accession>
<dbReference type="Gene3D" id="3.90.79.10">
    <property type="entry name" value="Nucleoside Triphosphate Pyrophosphohydrolase"/>
    <property type="match status" value="1"/>
</dbReference>
<evidence type="ECO:0000313" key="4">
    <source>
        <dbReference type="Proteomes" id="UP000271573"/>
    </source>
</evidence>
<feature type="domain" description="Nudix hydrolase" evidence="2">
    <location>
        <begin position="15"/>
        <end position="149"/>
    </location>
</feature>
<dbReference type="Pfam" id="PF00293">
    <property type="entry name" value="NUDIX"/>
    <property type="match status" value="1"/>
</dbReference>
<dbReference type="RefSeq" id="WP_231998818.1">
    <property type="nucleotide sequence ID" value="NZ_AP019307.1"/>
</dbReference>
<keyword evidence="4" id="KW-1185">Reference proteome</keyword>
<dbReference type="SUPFAM" id="SSF55811">
    <property type="entry name" value="Nudix"/>
    <property type="match status" value="1"/>
</dbReference>
<evidence type="ECO:0000256" key="1">
    <source>
        <dbReference type="ARBA" id="ARBA00005582"/>
    </source>
</evidence>
<dbReference type="InterPro" id="IPR000086">
    <property type="entry name" value="NUDIX_hydrolase_dom"/>
</dbReference>
<dbReference type="PANTHER" id="PTHR43736">
    <property type="entry name" value="ADP-RIBOSE PYROPHOSPHATASE"/>
    <property type="match status" value="1"/>
</dbReference>
<dbReference type="EMBL" id="AP019307">
    <property type="protein sequence ID" value="BBH16456.1"/>
    <property type="molecule type" value="Genomic_DNA"/>
</dbReference>
<sequence length="153" mass="17009">MDQAIDGGLYRSGRPDHLTVSCLVISHDLSQVLLTLHAKAGRWFQFGGHLEEGDASLLDGARREVAEESGLATFELDPRVAQLDVHWVEFCGEGVHHLDVRFVAQADSADAYAVSEESHDVRWFPLTDLPELEDSVLDLIDIARDRFAAARTR</sequence>
<reference evidence="3 4" key="1">
    <citation type="submission" date="2018-11" db="EMBL/GenBank/DDBJ databases">
        <title>Complete genome sequence of Nocardioides baekrokdamisoli strain KCTC 39748.</title>
        <authorList>
            <person name="Kang S.W."/>
            <person name="Lee K.C."/>
            <person name="Kim K.K."/>
            <person name="Kim J.S."/>
            <person name="Kim D.S."/>
            <person name="Ko S.H."/>
            <person name="Yang S.H."/>
            <person name="Shin Y.K."/>
            <person name="Lee J.S."/>
        </authorList>
    </citation>
    <scope>NUCLEOTIDE SEQUENCE [LARGE SCALE GENOMIC DNA]</scope>
    <source>
        <strain evidence="3 4">KCTC 39748</strain>
    </source>
</reference>
<gene>
    <name evidence="3" type="ORF">Back2_07430</name>
</gene>
<proteinExistence type="inferred from homology"/>
<evidence type="ECO:0000313" key="3">
    <source>
        <dbReference type="EMBL" id="BBH16456.1"/>
    </source>
</evidence>